<dbReference type="PROSITE" id="PS50920">
    <property type="entry name" value="SOLCAR"/>
    <property type="match status" value="3"/>
</dbReference>
<dbReference type="EMBL" id="LN871598">
    <property type="protein sequence ID" value="CTQ41176.1"/>
    <property type="molecule type" value="Genomic_DNA"/>
</dbReference>
<dbReference type="Proteomes" id="UP000002899">
    <property type="component" value="Chromosome III"/>
</dbReference>
<evidence type="ECO:0000256" key="9">
    <source>
        <dbReference type="RuleBase" id="RU000488"/>
    </source>
</evidence>
<feature type="repeat" description="Solcar" evidence="8">
    <location>
        <begin position="97"/>
        <end position="188"/>
    </location>
</feature>
<dbReference type="AlphaFoldDB" id="A0A0K3AUA5"/>
<evidence type="ECO:0000256" key="4">
    <source>
        <dbReference type="ARBA" id="ARBA00022692"/>
    </source>
</evidence>
<evidence type="ECO:0000313" key="11">
    <source>
        <dbReference type="Proteomes" id="UP000002899"/>
    </source>
</evidence>
<evidence type="ECO:0000256" key="1">
    <source>
        <dbReference type="ARBA" id="ARBA00004141"/>
    </source>
</evidence>
<feature type="repeat" description="Solcar" evidence="8">
    <location>
        <begin position="2"/>
        <end position="92"/>
    </location>
</feature>
<keyword evidence="7 8" id="KW-0472">Membrane</keyword>
<accession>A0A0K3AUA5</accession>
<evidence type="ECO:0000256" key="7">
    <source>
        <dbReference type="ARBA" id="ARBA00023136"/>
    </source>
</evidence>
<evidence type="ECO:0000256" key="6">
    <source>
        <dbReference type="ARBA" id="ARBA00022989"/>
    </source>
</evidence>
<feature type="repeat" description="Solcar" evidence="8">
    <location>
        <begin position="200"/>
        <end position="286"/>
    </location>
</feature>
<dbReference type="Pfam" id="PF00153">
    <property type="entry name" value="Mito_carr"/>
    <property type="match status" value="3"/>
</dbReference>
<gene>
    <name evidence="10" type="ORF">BMR1_03g02880</name>
</gene>
<keyword evidence="6" id="KW-1133">Transmembrane helix</keyword>
<comment type="similarity">
    <text evidence="2 9">Belongs to the mitochondrial carrier (TC 2.A.29) family.</text>
</comment>
<dbReference type="KEGG" id="bmic:BMR1_03g02880"/>
<dbReference type="SUPFAM" id="SSF103506">
    <property type="entry name" value="Mitochondrial carrier"/>
    <property type="match status" value="1"/>
</dbReference>
<evidence type="ECO:0000256" key="8">
    <source>
        <dbReference type="PROSITE-ProRule" id="PRU00282"/>
    </source>
</evidence>
<protein>
    <submittedName>
        <fullName evidence="10">Mitochondrial carrier protein</fullName>
    </submittedName>
</protein>
<name>A0A0K3AUA5_BABMR</name>
<dbReference type="GO" id="GO:0016020">
    <property type="term" value="C:membrane"/>
    <property type="evidence" value="ECO:0007669"/>
    <property type="project" value="UniProtKB-SubCell"/>
</dbReference>
<evidence type="ECO:0000313" key="10">
    <source>
        <dbReference type="EMBL" id="CTQ41176.1"/>
    </source>
</evidence>
<sequence length="296" mass="33411">MLSPGISAVCQALSASVAEFVTYPIALVRTREQAHLASPNVVFRYKGLFSTLNNLYRLEGLKALYRGVWSSALMASFSWGAVRYLYERLGCFTFSSKEFTDCMIRSIISSFITTSIVHPFWIARLSLQLESIQAKRAGWFISGNTAKWIYHTFSRHGAMGLFKGYSASFTSIPQITIQMTLYESLKGRKTPEGNSTLSFLNPYLPIIYGSLSRLCGSLCTYPVMVSRAQMQCQLSPYFQQGIIKNIVHTYKMQSISGLYVGFKCQIMRSLLYGLIFYTSYETLTKLALKRNALLKT</sequence>
<dbReference type="Gene3D" id="1.50.40.10">
    <property type="entry name" value="Mitochondrial carrier domain"/>
    <property type="match status" value="2"/>
</dbReference>
<keyword evidence="3 9" id="KW-0813">Transport</keyword>
<keyword evidence="11" id="KW-1185">Reference proteome</keyword>
<dbReference type="GO" id="GO:0055085">
    <property type="term" value="P:transmembrane transport"/>
    <property type="evidence" value="ECO:0007669"/>
    <property type="project" value="InterPro"/>
</dbReference>
<dbReference type="InterPro" id="IPR023395">
    <property type="entry name" value="MCP_dom_sf"/>
</dbReference>
<evidence type="ECO:0000256" key="5">
    <source>
        <dbReference type="ARBA" id="ARBA00022737"/>
    </source>
</evidence>
<reference evidence="10 11" key="3">
    <citation type="journal article" date="2016" name="Sci. Rep.">
        <title>Genome-wide diversity and gene expression profiling of Babesia microti isolates identify polymorphic genes that mediate host-pathogen interactions.</title>
        <authorList>
            <person name="Silva J.C."/>
            <person name="Cornillot E."/>
            <person name="McCracken C."/>
            <person name="Usmani-Brown S."/>
            <person name="Dwivedi A."/>
            <person name="Ifeonu O.O."/>
            <person name="Crabtree J."/>
            <person name="Gotia H.T."/>
            <person name="Virji A.Z."/>
            <person name="Reynes C."/>
            <person name="Colinge J."/>
            <person name="Kumar V."/>
            <person name="Lawres L."/>
            <person name="Pazzi J.E."/>
            <person name="Pablo J.V."/>
            <person name="Hung C."/>
            <person name="Brancato J."/>
            <person name="Kumari P."/>
            <person name="Orvis J."/>
            <person name="Tretina K."/>
            <person name="Chibucos M."/>
            <person name="Ott S."/>
            <person name="Sadzewicz L."/>
            <person name="Sengamalay N."/>
            <person name="Shetty A.C."/>
            <person name="Su Q."/>
            <person name="Tallon L."/>
            <person name="Fraser C.M."/>
            <person name="Frutos R."/>
            <person name="Molina D.M."/>
            <person name="Krause P.J."/>
            <person name="Ben Mamoun C."/>
        </authorList>
    </citation>
    <scope>NUCLEOTIDE SEQUENCE [LARGE SCALE GENOMIC DNA]</scope>
    <source>
        <strain evidence="10 11">RI</strain>
    </source>
</reference>
<proteinExistence type="inferred from homology"/>
<comment type="subcellular location">
    <subcellularLocation>
        <location evidence="1">Membrane</location>
        <topology evidence="1">Multi-pass membrane protein</topology>
    </subcellularLocation>
</comment>
<dbReference type="GeneID" id="24425218"/>
<dbReference type="OMA" id="MNIYTHG"/>
<dbReference type="VEuPathDB" id="PiroplasmaDB:BMR1_03g02880"/>
<reference evidence="10 11" key="2">
    <citation type="journal article" date="2013" name="PLoS ONE">
        <title>Whole genome mapping and re-organization of the nuclear and mitochondrial genomes of Babesia microti isolates.</title>
        <authorList>
            <person name="Cornillot E."/>
            <person name="Dassouli A."/>
            <person name="Garg A."/>
            <person name="Pachikara N."/>
            <person name="Randazzo S."/>
            <person name="Depoix D."/>
            <person name="Carcy B."/>
            <person name="Delbecq S."/>
            <person name="Frutos R."/>
            <person name="Silva J.C."/>
            <person name="Sutton R."/>
            <person name="Krause P.J."/>
            <person name="Mamoun C.B."/>
        </authorList>
    </citation>
    <scope>NUCLEOTIDE SEQUENCE [LARGE SCALE GENOMIC DNA]</scope>
    <source>
        <strain evidence="10 11">RI</strain>
    </source>
</reference>
<organism evidence="10 11">
    <name type="scientific">Babesia microti (strain RI)</name>
    <dbReference type="NCBI Taxonomy" id="1133968"/>
    <lineage>
        <taxon>Eukaryota</taxon>
        <taxon>Sar</taxon>
        <taxon>Alveolata</taxon>
        <taxon>Apicomplexa</taxon>
        <taxon>Aconoidasida</taxon>
        <taxon>Piroplasmida</taxon>
        <taxon>Babesiidae</taxon>
        <taxon>Babesia</taxon>
    </lineage>
</organism>
<keyword evidence="4 8" id="KW-0812">Transmembrane</keyword>
<dbReference type="PANTHER" id="PTHR45683">
    <property type="entry name" value="MITOCHONDRIAL NICOTINAMIDE ADENINE DINUCLEOTIDE TRANSPORTER 1-RELATED-RELATED"/>
    <property type="match status" value="1"/>
</dbReference>
<evidence type="ECO:0000256" key="2">
    <source>
        <dbReference type="ARBA" id="ARBA00006375"/>
    </source>
</evidence>
<dbReference type="InterPro" id="IPR044712">
    <property type="entry name" value="SLC25A32-like"/>
</dbReference>
<keyword evidence="5" id="KW-0677">Repeat</keyword>
<dbReference type="InterPro" id="IPR018108">
    <property type="entry name" value="MCP_transmembrane"/>
</dbReference>
<dbReference type="GO" id="GO:0006862">
    <property type="term" value="P:nucleotide transport"/>
    <property type="evidence" value="ECO:0007669"/>
    <property type="project" value="InterPro"/>
</dbReference>
<dbReference type="RefSeq" id="XP_012649187.1">
    <property type="nucleotide sequence ID" value="XM_012793733.1"/>
</dbReference>
<reference evidence="10 11" key="1">
    <citation type="journal article" date="2012" name="Nucleic Acids Res.">
        <title>Sequencing of the smallest Apicomplexan genome from the human pathogen Babesia microti.</title>
        <authorList>
            <person name="Cornillot E."/>
            <person name="Hadj-Kaddour K."/>
            <person name="Dassouli A."/>
            <person name="Noel B."/>
            <person name="Ranwez V."/>
            <person name="Vacherie B."/>
            <person name="Augagneur Y."/>
            <person name="Bres V."/>
            <person name="Duclos A."/>
            <person name="Randazzo S."/>
            <person name="Carcy B."/>
            <person name="Debierre-Grockiego F."/>
            <person name="Delbecq S."/>
            <person name="Moubri-Menage K."/>
            <person name="Shams-Eldin H."/>
            <person name="Usmani-Brown S."/>
            <person name="Bringaud F."/>
            <person name="Wincker P."/>
            <person name="Vivares C.P."/>
            <person name="Schwarz R.T."/>
            <person name="Schetters T.P."/>
            <person name="Krause P.J."/>
            <person name="Gorenflot A."/>
            <person name="Berry V."/>
            <person name="Barbe V."/>
            <person name="Ben Mamoun C."/>
        </authorList>
    </citation>
    <scope>NUCLEOTIDE SEQUENCE [LARGE SCALE GENOMIC DNA]</scope>
    <source>
        <strain evidence="10 11">RI</strain>
    </source>
</reference>
<evidence type="ECO:0000256" key="3">
    <source>
        <dbReference type="ARBA" id="ARBA00022448"/>
    </source>
</evidence>
<dbReference type="OrthoDB" id="428293at2759"/>